<accession>A0A1I7DLX4</accession>
<dbReference type="InterPro" id="IPR029062">
    <property type="entry name" value="Class_I_gatase-like"/>
</dbReference>
<evidence type="ECO:0000256" key="1">
    <source>
        <dbReference type="SAM" id="SignalP"/>
    </source>
</evidence>
<dbReference type="AlphaFoldDB" id="A0A1I7DLX4"/>
<dbReference type="SUPFAM" id="SSF52317">
    <property type="entry name" value="Class I glutamine amidotransferase-like"/>
    <property type="match status" value="1"/>
</dbReference>
<dbReference type="STRING" id="305507.SAMN04489724_4139"/>
<dbReference type="PANTHER" id="PTHR12993:SF11">
    <property type="entry name" value="N-ACETYLGLUCOSAMINYL-PHOSPHATIDYLINOSITOL DE-N-ACETYLASE"/>
    <property type="match status" value="1"/>
</dbReference>
<dbReference type="RefSeq" id="WP_091696905.1">
    <property type="nucleotide sequence ID" value="NZ_FPBF01000007.1"/>
</dbReference>
<dbReference type="OrthoDB" id="9759749at2"/>
<protein>
    <submittedName>
        <fullName evidence="2">GlcNAc-PI de-N-acetylase</fullName>
    </submittedName>
</protein>
<dbReference type="Gene3D" id="3.40.50.10320">
    <property type="entry name" value="LmbE-like"/>
    <property type="match status" value="1"/>
</dbReference>
<keyword evidence="3" id="KW-1185">Reference proteome</keyword>
<feature type="signal peptide" evidence="1">
    <location>
        <begin position="1"/>
        <end position="24"/>
    </location>
</feature>
<sequence length="818" mass="91555">MTKLILFRSLAFVFFSLSSLFCVAQSLSSSEIYHQLLQLKETKQVLYVAAHPDDENTQLISTLRNGEHVEVAYLSLTRGDGGQNLLGKELGIELGQIRTQELLRARETDGGRQFFTRAMDFGYSKNPDETLQNWDKQKVLSDVVWVVRSFRPDIIITRFNTIPGGNHGHHTTSAILAEEAFELAADRTAFPDQLNYVETWQTKRIFWNSYNFGGEFKADPKEKYAVFQVGEFNSLLGKTYSQIAADSRTMHKSQGFGATPRIGAAEDHLQFIKGESFETSAFEGISNRWTQIEGGKEVEAMIQSAIEKFNFTEPVVNLKALMDIRSKLSALSSKAPWLKEKAKKVDELIFQLLGLKMEFVTNQELGYTGEVINASLVVNNPSAVLVSDISLQLYDTYYVSDKETTSNNAPAITPIEFTISESTPLSQPYWLVNPVTDAIYDVRSQKMIGKPFNDISAGGDLMFKINDQEFKTVIPLEYKYNDQVDGEVKQPFTIVPEIDLEVSDQNVFLIPGVNPLVSISVNFKGAVKDGELTFKSLQKSEFEIISTEENIAQKKKVYQVSFKLDKNEKREVVAQFTTEDGKVYDQVTHRISYAHIPNLTYFSPASINLIQQDWKVSGAKIGYIMGAGDDVPAVLSSLGYQVTEIIDYSLANLSQYKSIVVGIRAYNTNAALAANQQNLMTYVENGGTVVVQYNVSRPLLINKLGPYPFSISRDRVTVENSPFTADWDHPVLAGPNKITAADFDDWIQERGLYFEANIAPEYSTPLTFQDPGEVPLNGSLIYAKYGKGTYIYTGLSFFRELPAGVPGATKLFINLIEQ</sequence>
<dbReference type="SUPFAM" id="SSF102588">
    <property type="entry name" value="LmbE-like"/>
    <property type="match status" value="1"/>
</dbReference>
<dbReference type="Pfam" id="PF02585">
    <property type="entry name" value="PIG-L"/>
    <property type="match status" value="1"/>
</dbReference>
<name>A0A1I7DLX4_9BACT</name>
<dbReference type="PANTHER" id="PTHR12993">
    <property type="entry name" value="N-ACETYLGLUCOSAMINYL-PHOSPHATIDYLINOSITOL DE-N-ACETYLASE-RELATED"/>
    <property type="match status" value="1"/>
</dbReference>
<proteinExistence type="predicted"/>
<dbReference type="InterPro" id="IPR003737">
    <property type="entry name" value="GlcNAc_PI_deacetylase-related"/>
</dbReference>
<dbReference type="InterPro" id="IPR024078">
    <property type="entry name" value="LmbE-like_dom_sf"/>
</dbReference>
<feature type="chain" id="PRO_5011699942" evidence="1">
    <location>
        <begin position="25"/>
        <end position="818"/>
    </location>
</feature>
<keyword evidence="1" id="KW-0732">Signal</keyword>
<dbReference type="EMBL" id="FPBF01000007">
    <property type="protein sequence ID" value="SFU12692.1"/>
    <property type="molecule type" value="Genomic_DNA"/>
</dbReference>
<gene>
    <name evidence="2" type="ORF">SAMN04489724_4139</name>
</gene>
<dbReference type="Proteomes" id="UP000199673">
    <property type="component" value="Unassembled WGS sequence"/>
</dbReference>
<organism evidence="2 3">
    <name type="scientific">Algoriphagus locisalis</name>
    <dbReference type="NCBI Taxonomy" id="305507"/>
    <lineage>
        <taxon>Bacteria</taxon>
        <taxon>Pseudomonadati</taxon>
        <taxon>Bacteroidota</taxon>
        <taxon>Cytophagia</taxon>
        <taxon>Cytophagales</taxon>
        <taxon>Cyclobacteriaceae</taxon>
        <taxon>Algoriphagus</taxon>
    </lineage>
</organism>
<dbReference type="GO" id="GO:0016811">
    <property type="term" value="F:hydrolase activity, acting on carbon-nitrogen (but not peptide) bonds, in linear amides"/>
    <property type="evidence" value="ECO:0007669"/>
    <property type="project" value="TreeGrafter"/>
</dbReference>
<evidence type="ECO:0000313" key="3">
    <source>
        <dbReference type="Proteomes" id="UP000199673"/>
    </source>
</evidence>
<evidence type="ECO:0000313" key="2">
    <source>
        <dbReference type="EMBL" id="SFU12692.1"/>
    </source>
</evidence>
<reference evidence="3" key="1">
    <citation type="submission" date="2016-10" db="EMBL/GenBank/DDBJ databases">
        <authorList>
            <person name="Varghese N."/>
            <person name="Submissions S."/>
        </authorList>
    </citation>
    <scope>NUCLEOTIDE SEQUENCE [LARGE SCALE GENOMIC DNA]</scope>
    <source>
        <strain evidence="3">DSM 23445</strain>
    </source>
</reference>